<accession>A0ABQ4NZS6</accession>
<dbReference type="InterPro" id="IPR013078">
    <property type="entry name" value="His_Pase_superF_clade-1"/>
</dbReference>
<dbReference type="EMBL" id="BPEY01000003">
    <property type="protein sequence ID" value="GIU40655.1"/>
    <property type="molecule type" value="Genomic_DNA"/>
</dbReference>
<name>A0ABQ4NZS6_9GAMM</name>
<protein>
    <recommendedName>
        <fullName evidence="3">Histidine phosphatase family protein</fullName>
    </recommendedName>
</protein>
<sequence length="202" mass="22155">MHLEKIPTIPKRLQFTLLVILFSLISSFSPLALSQPSQPNRCDKPAMKTLVVIRHAEKHQDGSKDPKLSALGEQRAQALIKALSGLPVSQLIASNYQRTQLTLAPLAEHLQLPIIIATTESGIDSHIAQIVALVNQSKGNAVIAAHSNTVPLIIESFGGPRNIKIEEEEYGGLYQLVICKDDKTNLLKTHFGEPSAQKKRDM</sequence>
<proteinExistence type="predicted"/>
<reference evidence="1" key="1">
    <citation type="submission" date="2021-05" db="EMBL/GenBank/DDBJ databases">
        <title>Molecular characterization for Shewanella algae harboring chromosomal blaOXA-55-like strains isolated from clinical and environment sample.</title>
        <authorList>
            <person name="Ohama Y."/>
            <person name="Aoki K."/>
            <person name="Harada S."/>
            <person name="Moriya K."/>
            <person name="Ishii Y."/>
            <person name="Tateda K."/>
        </authorList>
    </citation>
    <scope>NUCLEOTIDE SEQUENCE</scope>
    <source>
        <strain evidence="1">JCM 11563</strain>
    </source>
</reference>
<dbReference type="SUPFAM" id="SSF53254">
    <property type="entry name" value="Phosphoglycerate mutase-like"/>
    <property type="match status" value="1"/>
</dbReference>
<evidence type="ECO:0008006" key="3">
    <source>
        <dbReference type="Google" id="ProtNLM"/>
    </source>
</evidence>
<evidence type="ECO:0000313" key="2">
    <source>
        <dbReference type="Proteomes" id="UP000887104"/>
    </source>
</evidence>
<dbReference type="Gene3D" id="3.40.50.1240">
    <property type="entry name" value="Phosphoglycerate mutase-like"/>
    <property type="match status" value="1"/>
</dbReference>
<keyword evidence="2" id="KW-1185">Reference proteome</keyword>
<dbReference type="Pfam" id="PF00300">
    <property type="entry name" value="His_Phos_1"/>
    <property type="match status" value="1"/>
</dbReference>
<evidence type="ECO:0000313" key="1">
    <source>
        <dbReference type="EMBL" id="GIU40655.1"/>
    </source>
</evidence>
<comment type="caution">
    <text evidence="1">The sequence shown here is derived from an EMBL/GenBank/DDBJ whole genome shotgun (WGS) entry which is preliminary data.</text>
</comment>
<organism evidence="1 2">
    <name type="scientific">Shewanella sairae</name>
    <dbReference type="NCBI Taxonomy" id="190310"/>
    <lineage>
        <taxon>Bacteria</taxon>
        <taxon>Pseudomonadati</taxon>
        <taxon>Pseudomonadota</taxon>
        <taxon>Gammaproteobacteria</taxon>
        <taxon>Alteromonadales</taxon>
        <taxon>Shewanellaceae</taxon>
        <taxon>Shewanella</taxon>
    </lineage>
</organism>
<dbReference type="SMART" id="SM00855">
    <property type="entry name" value="PGAM"/>
    <property type="match status" value="1"/>
</dbReference>
<dbReference type="Proteomes" id="UP000887104">
    <property type="component" value="Unassembled WGS sequence"/>
</dbReference>
<gene>
    <name evidence="1" type="ORF">TUM4438_02360</name>
</gene>
<dbReference type="CDD" id="cd07040">
    <property type="entry name" value="HP"/>
    <property type="match status" value="1"/>
</dbReference>
<dbReference type="InterPro" id="IPR029033">
    <property type="entry name" value="His_PPase_superfam"/>
</dbReference>